<organism evidence="3">
    <name type="scientific">Neodiprion lecontei</name>
    <name type="common">Redheaded pine sawfly</name>
    <dbReference type="NCBI Taxonomy" id="441921"/>
    <lineage>
        <taxon>Eukaryota</taxon>
        <taxon>Metazoa</taxon>
        <taxon>Ecdysozoa</taxon>
        <taxon>Arthropoda</taxon>
        <taxon>Hexapoda</taxon>
        <taxon>Insecta</taxon>
        <taxon>Pterygota</taxon>
        <taxon>Neoptera</taxon>
        <taxon>Endopterygota</taxon>
        <taxon>Hymenoptera</taxon>
        <taxon>Tenthredinoidea</taxon>
        <taxon>Diprionidae</taxon>
        <taxon>Diprioninae</taxon>
        <taxon>Neodiprion</taxon>
    </lineage>
</organism>
<gene>
    <name evidence="3" type="primary">LOC107216666</name>
</gene>
<feature type="region of interest" description="Disordered" evidence="1">
    <location>
        <begin position="300"/>
        <end position="322"/>
    </location>
</feature>
<feature type="compositionally biased region" description="Low complexity" evidence="1">
    <location>
        <begin position="209"/>
        <end position="218"/>
    </location>
</feature>
<dbReference type="KEGG" id="nlo:107216666"/>
<feature type="compositionally biased region" description="Low complexity" evidence="1">
    <location>
        <begin position="420"/>
        <end position="429"/>
    </location>
</feature>
<dbReference type="GeneID" id="107216666"/>
<name>A0A6J0B2X3_NEOLC</name>
<dbReference type="Proteomes" id="UP000829291">
    <property type="component" value="Chromosome 1"/>
</dbReference>
<feature type="region of interest" description="Disordered" evidence="1">
    <location>
        <begin position="616"/>
        <end position="690"/>
    </location>
</feature>
<feature type="region of interest" description="Disordered" evidence="1">
    <location>
        <begin position="177"/>
        <end position="244"/>
    </location>
</feature>
<feature type="region of interest" description="Disordered" evidence="1">
    <location>
        <begin position="555"/>
        <end position="591"/>
    </location>
</feature>
<protein>
    <submittedName>
        <fullName evidence="3">Uncharacterized protein LOC107216666</fullName>
    </submittedName>
</protein>
<evidence type="ECO:0000313" key="3">
    <source>
        <dbReference type="RefSeq" id="XP_015509410.1"/>
    </source>
</evidence>
<feature type="compositionally biased region" description="Basic and acidic residues" evidence="1">
    <location>
        <begin position="563"/>
        <end position="591"/>
    </location>
</feature>
<feature type="region of interest" description="Disordered" evidence="1">
    <location>
        <begin position="420"/>
        <end position="539"/>
    </location>
</feature>
<feature type="region of interest" description="Disordered" evidence="1">
    <location>
        <begin position="742"/>
        <end position="766"/>
    </location>
</feature>
<feature type="region of interest" description="Disordered" evidence="1">
    <location>
        <begin position="134"/>
        <end position="157"/>
    </location>
</feature>
<evidence type="ECO:0000313" key="2">
    <source>
        <dbReference type="Proteomes" id="UP000829291"/>
    </source>
</evidence>
<dbReference type="RefSeq" id="XP_015509410.1">
    <property type="nucleotide sequence ID" value="XM_015653924.2"/>
</dbReference>
<sequence length="947" mass="105675">DSELRDELWFIEFGRGAALPLTPEEAPVDGEPIVPCAQGRIVIETARPAPPHFATCSTYRRRPRLLGANSVSSFGYTDGGKGAVPRGATLPQSPAARPEDLRVTPWYLDEPPGTPLANDHSAHPLLFMHHGDRDLGRGELSSTQNSSVEGEFPRPSGALQRKAYMDLRDAIALLDETCPNPDASEPSPRTPRTPLTPHPKSKRARSKSSDNSSNYSNERLSEKSMDPSRSQEREKKRPFLRKIGISKTEDRPFLAKFAPRIIGKPYLEKIGPSKAVERPFLEKIGSSKTVDKFTFNLPASKVHSSTSKNPPEEPVRSPAPRLVPRDARISFRKRSGKGQLQKMYSFETEDLNSFKGSMSPMKSPRDPLRGASLDDVLESGPSSLPPLDVTEEPNEFPEPEVKSQSVAELVKCRIMSSEEIISSSSCLSSPQEAVGWGNSPKRKKDAASRTPNSPTKRRISADSPEPPTKELAVLKPGESSPTKSRHPVFVQGSATLPKQKDSESSRRQRSEDILDKMQDTGRGNDRGNFERRGISSDNLKLSREMFIAAAFDPPSRYQSQDICQRRKETGGSRRSEFPVSEKETSREAFKQLHSKFEAGDVSPSAMSCSVRSRLQLYQGERTENSTSNERSVEGEEEEAHGEEGRARMTGRTVRSVLRKQKSIDQQGDVQEGEARSLRKPKRRIFHEPSQETMDLLTELRRVKSLLKTPSIEKLDKAEEMQPHRFPKKVLLTDREFCLSIERENSLRRPNSNPEPEAEDPQPCTLPGPALFEKRCLSLDYADEEKLPRPETRAISLASARSPPSETETTNSLDFGLICDSKSYCSDVFNTPSDEVEACKEKTPEGIAEIDAFGDQSEAKPDRNHCAEVDIAIPIDQKASPRRRVQIQARTSDLYEIISPRSTPFRVKKRLSKISVEETMKQESFTIGKTAVDCRSIVVQKRNKCLPL</sequence>
<feature type="region of interest" description="Disordered" evidence="1">
    <location>
        <begin position="351"/>
        <end position="406"/>
    </location>
</feature>
<feature type="non-terminal residue" evidence="3">
    <location>
        <position position="1"/>
    </location>
</feature>
<feature type="compositionally biased region" description="Acidic residues" evidence="1">
    <location>
        <begin position="389"/>
        <end position="398"/>
    </location>
</feature>
<proteinExistence type="predicted"/>
<keyword evidence="2" id="KW-1185">Reference proteome</keyword>
<evidence type="ECO:0000256" key="1">
    <source>
        <dbReference type="SAM" id="MobiDB-lite"/>
    </source>
</evidence>
<feature type="compositionally biased region" description="Basic and acidic residues" evidence="1">
    <location>
        <begin position="498"/>
        <end position="534"/>
    </location>
</feature>
<feature type="region of interest" description="Disordered" evidence="1">
    <location>
        <begin position="786"/>
        <end position="809"/>
    </location>
</feature>
<dbReference type="InParanoid" id="A0A6J0B2X3"/>
<dbReference type="AlphaFoldDB" id="A0A6J0B2X3"/>
<dbReference type="OrthoDB" id="6144703at2759"/>
<feature type="compositionally biased region" description="Pro residues" evidence="1">
    <location>
        <begin position="188"/>
        <end position="197"/>
    </location>
</feature>
<feature type="compositionally biased region" description="Basic and acidic residues" evidence="1">
    <location>
        <begin position="219"/>
        <end position="237"/>
    </location>
</feature>
<reference evidence="3" key="1">
    <citation type="submission" date="2025-08" db="UniProtKB">
        <authorList>
            <consortium name="RefSeq"/>
        </authorList>
    </citation>
    <scope>IDENTIFICATION</scope>
    <source>
        <tissue evidence="3">Thorax and Abdomen</tissue>
    </source>
</reference>
<accession>A0A6J0B2X3</accession>